<dbReference type="Proteomes" id="UP001596024">
    <property type="component" value="Unassembled WGS sequence"/>
</dbReference>
<comment type="caution">
    <text evidence="3">The sequence shown here is derived from an EMBL/GenBank/DDBJ whole genome shotgun (WGS) entry which is preliminary data.</text>
</comment>
<dbReference type="InterPro" id="IPR005490">
    <property type="entry name" value="LD_TPept_cat_dom"/>
</dbReference>
<keyword evidence="4" id="KW-1185">Reference proteome</keyword>
<evidence type="ECO:0000256" key="1">
    <source>
        <dbReference type="PROSITE-ProRule" id="PRU01373"/>
    </source>
</evidence>
<feature type="active site" description="Nucleophile" evidence="1">
    <location>
        <position position="140"/>
    </location>
</feature>
<dbReference type="EMBL" id="JBHSGQ010000006">
    <property type="protein sequence ID" value="MFC4726019.1"/>
    <property type="molecule type" value="Genomic_DNA"/>
</dbReference>
<proteinExistence type="predicted"/>
<feature type="domain" description="L,D-TPase catalytic" evidence="2">
    <location>
        <begin position="1"/>
        <end position="164"/>
    </location>
</feature>
<keyword evidence="1" id="KW-0961">Cell wall biogenesis/degradation</keyword>
<dbReference type="PROSITE" id="PS52029">
    <property type="entry name" value="LD_TPASE"/>
    <property type="match status" value="1"/>
</dbReference>
<dbReference type="RefSeq" id="WP_371392949.1">
    <property type="nucleotide sequence ID" value="NZ_CP163421.1"/>
</dbReference>
<evidence type="ECO:0000313" key="4">
    <source>
        <dbReference type="Proteomes" id="UP001596024"/>
    </source>
</evidence>
<evidence type="ECO:0000259" key="2">
    <source>
        <dbReference type="PROSITE" id="PS52029"/>
    </source>
</evidence>
<comment type="pathway">
    <text evidence="1">Cell wall biogenesis; peptidoglycan biosynthesis.</text>
</comment>
<dbReference type="Pfam" id="PF03734">
    <property type="entry name" value="YkuD"/>
    <property type="match status" value="1"/>
</dbReference>
<accession>A0ABV9NFI4</accession>
<sequence length="169" mass="18042">MTAHSNGVLLAAGRTFRCALGRSGVVRADEKREGDGASPAGVWTVRRALWRADRLEKPLTALPLQMIASDDGWCDAPGDPAYNRPVRMPWPTSHEVMSREDGLYDVVVVLSHNDSPPVPGLGSAIFLHCAAPDYAPTEGCIAIARDELVALLEDMSPASTLEISPAVSP</sequence>
<name>A0ABV9NFI4_9PROT</name>
<feature type="active site" description="Proton donor/acceptor" evidence="1">
    <location>
        <position position="128"/>
    </location>
</feature>
<reference evidence="4" key="1">
    <citation type="journal article" date="2019" name="Int. J. Syst. Evol. Microbiol.">
        <title>The Global Catalogue of Microorganisms (GCM) 10K type strain sequencing project: providing services to taxonomists for standard genome sequencing and annotation.</title>
        <authorList>
            <consortium name="The Broad Institute Genomics Platform"/>
            <consortium name="The Broad Institute Genome Sequencing Center for Infectious Disease"/>
            <person name="Wu L."/>
            <person name="Ma J."/>
        </authorList>
    </citation>
    <scope>NUCLEOTIDE SEQUENCE [LARGE SCALE GENOMIC DNA]</scope>
    <source>
        <strain evidence="4">CCUG 62981</strain>
    </source>
</reference>
<protein>
    <submittedName>
        <fullName evidence="3">L,D-transpeptidase</fullName>
    </submittedName>
</protein>
<dbReference type="PANTHER" id="PTHR38589:SF1">
    <property type="entry name" value="BLR0621 PROTEIN"/>
    <property type="match status" value="1"/>
</dbReference>
<evidence type="ECO:0000313" key="3">
    <source>
        <dbReference type="EMBL" id="MFC4726019.1"/>
    </source>
</evidence>
<dbReference type="PANTHER" id="PTHR38589">
    <property type="entry name" value="BLR0621 PROTEIN"/>
    <property type="match status" value="1"/>
</dbReference>
<keyword evidence="1" id="KW-0573">Peptidoglycan synthesis</keyword>
<gene>
    <name evidence="3" type="ORF">ACFPB0_12015</name>
</gene>
<keyword evidence="1" id="KW-0133">Cell shape</keyword>
<organism evidence="3 4">
    <name type="scientific">Glycocaulis abyssi</name>
    <dbReference type="NCBI Taxonomy" id="1433403"/>
    <lineage>
        <taxon>Bacteria</taxon>
        <taxon>Pseudomonadati</taxon>
        <taxon>Pseudomonadota</taxon>
        <taxon>Alphaproteobacteria</taxon>
        <taxon>Maricaulales</taxon>
        <taxon>Maricaulaceae</taxon>
        <taxon>Glycocaulis</taxon>
    </lineage>
</organism>